<gene>
    <name evidence="2" type="ORF">SAMN04487954_10353</name>
</gene>
<evidence type="ECO:0000256" key="1">
    <source>
        <dbReference type="SAM" id="MobiDB-lite"/>
    </source>
</evidence>
<dbReference type="RefSeq" id="WP_143005070.1">
    <property type="nucleotide sequence ID" value="NZ_FNES01000003.1"/>
</dbReference>
<reference evidence="2 3" key="1">
    <citation type="submission" date="2016-10" db="EMBL/GenBank/DDBJ databases">
        <authorList>
            <person name="de Groot N.N."/>
        </authorList>
    </citation>
    <scope>NUCLEOTIDE SEQUENCE [LARGE SCALE GENOMIC DNA]</scope>
    <source>
        <strain evidence="2 3">CGMCC 1.6133</strain>
    </source>
</reference>
<dbReference type="AlphaFoldDB" id="A0A1G8R1W8"/>
<sequence>MNSDDDQAPPWARDLLDSAPSSATDEEQGSTWPPILRPPDLPVPSESGRRLSRKDRSVLNRQAYNAARLFEERERKRLRALPHLSKSEANRLAHQLGQSYYERERQRLLDLAGV</sequence>
<organism evidence="2 3">
    <name type="scientific">Billgrantia gudaonensis</name>
    <dbReference type="NCBI Taxonomy" id="376427"/>
    <lineage>
        <taxon>Bacteria</taxon>
        <taxon>Pseudomonadati</taxon>
        <taxon>Pseudomonadota</taxon>
        <taxon>Gammaproteobacteria</taxon>
        <taxon>Oceanospirillales</taxon>
        <taxon>Halomonadaceae</taxon>
        <taxon>Billgrantia</taxon>
    </lineage>
</organism>
<accession>A0A1G8R1W8</accession>
<dbReference type="STRING" id="376427.SAMN04487954_10353"/>
<evidence type="ECO:0000313" key="2">
    <source>
        <dbReference type="EMBL" id="SDJ10565.1"/>
    </source>
</evidence>
<keyword evidence="3" id="KW-1185">Reference proteome</keyword>
<name>A0A1G8R1W8_9GAMM</name>
<dbReference type="Proteomes" id="UP000198525">
    <property type="component" value="Unassembled WGS sequence"/>
</dbReference>
<proteinExistence type="predicted"/>
<dbReference type="EMBL" id="FNES01000003">
    <property type="protein sequence ID" value="SDJ10565.1"/>
    <property type="molecule type" value="Genomic_DNA"/>
</dbReference>
<feature type="region of interest" description="Disordered" evidence="1">
    <location>
        <begin position="1"/>
        <end position="57"/>
    </location>
</feature>
<evidence type="ECO:0000313" key="3">
    <source>
        <dbReference type="Proteomes" id="UP000198525"/>
    </source>
</evidence>
<protein>
    <submittedName>
        <fullName evidence="2">Uncharacterized protein</fullName>
    </submittedName>
</protein>